<evidence type="ECO:0000313" key="2">
    <source>
        <dbReference type="EMBL" id="MXO92141.1"/>
    </source>
</evidence>
<comment type="caution">
    <text evidence="2">The sequence shown here is derived from an EMBL/GenBank/DDBJ whole genome shotgun (WGS) entry which is preliminary data.</text>
</comment>
<keyword evidence="1" id="KW-0472">Membrane</keyword>
<reference evidence="2 3" key="1">
    <citation type="submission" date="2019-12" db="EMBL/GenBank/DDBJ databases">
        <title>Genomic-based taxomic classification of the family Erythrobacteraceae.</title>
        <authorList>
            <person name="Xu L."/>
        </authorList>
    </citation>
    <scope>NUCLEOTIDE SEQUENCE [LARGE SCALE GENOMIC DNA]</scope>
    <source>
        <strain evidence="2 3">RC4-10-4</strain>
    </source>
</reference>
<keyword evidence="1" id="KW-1133">Transmembrane helix</keyword>
<dbReference type="RefSeq" id="WP_160731769.1">
    <property type="nucleotide sequence ID" value="NZ_BMJK01000001.1"/>
</dbReference>
<evidence type="ECO:0000256" key="1">
    <source>
        <dbReference type="SAM" id="Phobius"/>
    </source>
</evidence>
<keyword evidence="1" id="KW-0812">Transmembrane</keyword>
<organism evidence="2 3">
    <name type="scientific">Aurantiacibacter arachoides</name>
    <dbReference type="NCBI Taxonomy" id="1850444"/>
    <lineage>
        <taxon>Bacteria</taxon>
        <taxon>Pseudomonadati</taxon>
        <taxon>Pseudomonadota</taxon>
        <taxon>Alphaproteobacteria</taxon>
        <taxon>Sphingomonadales</taxon>
        <taxon>Erythrobacteraceae</taxon>
        <taxon>Aurantiacibacter</taxon>
    </lineage>
</organism>
<dbReference type="Proteomes" id="UP000460626">
    <property type="component" value="Unassembled WGS sequence"/>
</dbReference>
<protein>
    <submittedName>
        <fullName evidence="2">Uncharacterized protein</fullName>
    </submittedName>
</protein>
<gene>
    <name evidence="2" type="ORF">GRI62_00785</name>
</gene>
<sequence length="56" mass="6337">MQTVIEFLVNFMVALTGALGVATVWVGGMVFLGGCGVLGSHWCWRLWRRRIKDKLR</sequence>
<accession>A0A844ZUZ7</accession>
<keyword evidence="3" id="KW-1185">Reference proteome</keyword>
<feature type="transmembrane region" description="Helical" evidence="1">
    <location>
        <begin position="7"/>
        <end position="25"/>
    </location>
</feature>
<name>A0A844ZUZ7_9SPHN</name>
<evidence type="ECO:0000313" key="3">
    <source>
        <dbReference type="Proteomes" id="UP000460626"/>
    </source>
</evidence>
<proteinExistence type="predicted"/>
<dbReference type="EMBL" id="WTYH01000001">
    <property type="protein sequence ID" value="MXO92141.1"/>
    <property type="molecule type" value="Genomic_DNA"/>
</dbReference>
<dbReference type="AlphaFoldDB" id="A0A844ZUZ7"/>